<feature type="region of interest" description="Disordered" evidence="1">
    <location>
        <begin position="111"/>
        <end position="130"/>
    </location>
</feature>
<gene>
    <name evidence="2" type="primary">Necator_chrI.g3000</name>
    <name evidence="2" type="ORF">RB195_006871</name>
</gene>
<proteinExistence type="predicted"/>
<evidence type="ECO:0008006" key="4">
    <source>
        <dbReference type="Google" id="ProtNLM"/>
    </source>
</evidence>
<comment type="caution">
    <text evidence="2">The sequence shown here is derived from an EMBL/GenBank/DDBJ whole genome shotgun (WGS) entry which is preliminary data.</text>
</comment>
<organism evidence="2 3">
    <name type="scientific">Necator americanus</name>
    <name type="common">Human hookworm</name>
    <dbReference type="NCBI Taxonomy" id="51031"/>
    <lineage>
        <taxon>Eukaryota</taxon>
        <taxon>Metazoa</taxon>
        <taxon>Ecdysozoa</taxon>
        <taxon>Nematoda</taxon>
        <taxon>Chromadorea</taxon>
        <taxon>Rhabditida</taxon>
        <taxon>Rhabditina</taxon>
        <taxon>Rhabditomorpha</taxon>
        <taxon>Strongyloidea</taxon>
        <taxon>Ancylostomatidae</taxon>
        <taxon>Bunostominae</taxon>
        <taxon>Necator</taxon>
    </lineage>
</organism>
<name>A0ABR1BVZ1_NECAM</name>
<dbReference type="Proteomes" id="UP001303046">
    <property type="component" value="Unassembled WGS sequence"/>
</dbReference>
<evidence type="ECO:0000313" key="2">
    <source>
        <dbReference type="EMBL" id="KAK6730075.1"/>
    </source>
</evidence>
<sequence>MYKVRERIILDRLIKHREETTRDKQAGFCPGRSTIDQVFTVRRMIEIWERYSKPLQLNFWTSKLPSILLTDAAWSSMKMNGIKRRTIAAVRYLAGCTTVFESESVMRQGAKAGPFRFSSSRPSSQRALRR</sequence>
<evidence type="ECO:0000313" key="3">
    <source>
        <dbReference type="Proteomes" id="UP001303046"/>
    </source>
</evidence>
<protein>
    <recommendedName>
        <fullName evidence="4">Reverse transcriptase domain-containing protein</fullName>
    </recommendedName>
</protein>
<accession>A0ABR1BVZ1</accession>
<keyword evidence="3" id="KW-1185">Reference proteome</keyword>
<feature type="compositionally biased region" description="Low complexity" evidence="1">
    <location>
        <begin position="114"/>
        <end position="124"/>
    </location>
</feature>
<evidence type="ECO:0000256" key="1">
    <source>
        <dbReference type="SAM" id="MobiDB-lite"/>
    </source>
</evidence>
<dbReference type="EMBL" id="JAVFWL010000001">
    <property type="protein sequence ID" value="KAK6730075.1"/>
    <property type="molecule type" value="Genomic_DNA"/>
</dbReference>
<reference evidence="2 3" key="1">
    <citation type="submission" date="2023-08" db="EMBL/GenBank/DDBJ databases">
        <title>A Necator americanus chromosomal reference genome.</title>
        <authorList>
            <person name="Ilik V."/>
            <person name="Petrzelkova K.J."/>
            <person name="Pardy F."/>
            <person name="Fuh T."/>
            <person name="Niatou-Singa F.S."/>
            <person name="Gouil Q."/>
            <person name="Baker L."/>
            <person name="Ritchie M.E."/>
            <person name="Jex A.R."/>
            <person name="Gazzola D."/>
            <person name="Li H."/>
            <person name="Toshio Fujiwara R."/>
            <person name="Zhan B."/>
            <person name="Aroian R.V."/>
            <person name="Pafco B."/>
            <person name="Schwarz E.M."/>
        </authorList>
    </citation>
    <scope>NUCLEOTIDE SEQUENCE [LARGE SCALE GENOMIC DNA]</scope>
    <source>
        <strain evidence="2 3">Aroian</strain>
        <tissue evidence="2">Whole animal</tissue>
    </source>
</reference>